<reference evidence="2 3" key="1">
    <citation type="submission" date="2019-08" db="EMBL/GenBank/DDBJ databases">
        <title>Draft genome sequences of two oriental melons (Cucumis melo L. var makuwa).</title>
        <authorList>
            <person name="Kwon S.-Y."/>
        </authorList>
    </citation>
    <scope>NUCLEOTIDE SEQUENCE [LARGE SCALE GENOMIC DNA]</scope>
    <source>
        <strain evidence="3">cv. Chang Bougi</strain>
        <tissue evidence="2">Leaf</tissue>
    </source>
</reference>
<dbReference type="Pfam" id="PF17919">
    <property type="entry name" value="RT_RNaseH_2"/>
    <property type="match status" value="1"/>
</dbReference>
<dbReference type="AlphaFoldDB" id="A0A5D3DXY0"/>
<dbReference type="InterPro" id="IPR051320">
    <property type="entry name" value="Viral_Replic_Matur_Polypro"/>
</dbReference>
<dbReference type="InterPro" id="IPR043502">
    <property type="entry name" value="DNA/RNA_pol_sf"/>
</dbReference>
<dbReference type="Proteomes" id="UP000321947">
    <property type="component" value="Unassembled WGS sequence"/>
</dbReference>
<protein>
    <submittedName>
        <fullName evidence="2">DNA/RNA polymerases superfamily protein</fullName>
    </submittedName>
</protein>
<dbReference type="EMBL" id="SSTD01002386">
    <property type="protein sequence ID" value="TYK28100.1"/>
    <property type="molecule type" value="Genomic_DNA"/>
</dbReference>
<proteinExistence type="predicted"/>
<comment type="caution">
    <text evidence="2">The sequence shown here is derived from an EMBL/GenBank/DDBJ whole genome shotgun (WGS) entry which is preliminary data.</text>
</comment>
<dbReference type="InterPro" id="IPR041577">
    <property type="entry name" value="RT_RNaseH_2"/>
</dbReference>
<name>A0A5D3DXY0_CUCMM</name>
<dbReference type="PANTHER" id="PTHR33064">
    <property type="entry name" value="POL PROTEIN"/>
    <property type="match status" value="1"/>
</dbReference>
<gene>
    <name evidence="2" type="ORF">E5676_scaffold1467G00030</name>
</gene>
<evidence type="ECO:0000259" key="1">
    <source>
        <dbReference type="Pfam" id="PF17919"/>
    </source>
</evidence>
<dbReference type="InterPro" id="IPR043128">
    <property type="entry name" value="Rev_trsase/Diguanyl_cyclase"/>
</dbReference>
<dbReference type="FunFam" id="3.30.70.270:FF:000020">
    <property type="entry name" value="Transposon Tf2-6 polyprotein-like Protein"/>
    <property type="match status" value="1"/>
</dbReference>
<dbReference type="SUPFAM" id="SSF56672">
    <property type="entry name" value="DNA/RNA polymerases"/>
    <property type="match status" value="1"/>
</dbReference>
<evidence type="ECO:0000313" key="3">
    <source>
        <dbReference type="Proteomes" id="UP000321947"/>
    </source>
</evidence>
<dbReference type="Gene3D" id="3.30.70.270">
    <property type="match status" value="1"/>
</dbReference>
<sequence length="203" mass="22418">MWCSSWLGRVAHTEGEATTSGGSDERLNCKGSRSVAVVWTETTGDSFGRGRSGTKRATLVGAWEKEEENIKRGRKVEADVSWEGPTCATEVHSFLGLVGYYRHFVENFSQLALPLTVLTRKNAKFEWLDECEKSFQELKKRLVTTPILTLPVTGNEYVIYCDASSTLLSVSKGSKAVVTTESSGSLLAQFEVRSSLVAEIVRR</sequence>
<dbReference type="PANTHER" id="PTHR33064:SF37">
    <property type="entry name" value="RIBONUCLEASE H"/>
    <property type="match status" value="1"/>
</dbReference>
<organism evidence="2 3">
    <name type="scientific">Cucumis melo var. makuwa</name>
    <name type="common">Oriental melon</name>
    <dbReference type="NCBI Taxonomy" id="1194695"/>
    <lineage>
        <taxon>Eukaryota</taxon>
        <taxon>Viridiplantae</taxon>
        <taxon>Streptophyta</taxon>
        <taxon>Embryophyta</taxon>
        <taxon>Tracheophyta</taxon>
        <taxon>Spermatophyta</taxon>
        <taxon>Magnoliopsida</taxon>
        <taxon>eudicotyledons</taxon>
        <taxon>Gunneridae</taxon>
        <taxon>Pentapetalae</taxon>
        <taxon>rosids</taxon>
        <taxon>fabids</taxon>
        <taxon>Cucurbitales</taxon>
        <taxon>Cucurbitaceae</taxon>
        <taxon>Benincaseae</taxon>
        <taxon>Cucumis</taxon>
    </lineage>
</organism>
<accession>A0A5D3DXY0</accession>
<feature type="domain" description="Reverse transcriptase/retrotransposon-derived protein RNase H-like" evidence="1">
    <location>
        <begin position="127"/>
        <end position="169"/>
    </location>
</feature>
<evidence type="ECO:0000313" key="2">
    <source>
        <dbReference type="EMBL" id="TYK28100.1"/>
    </source>
</evidence>